<dbReference type="InterPro" id="IPR009057">
    <property type="entry name" value="Homeodomain-like_sf"/>
</dbReference>
<reference evidence="7" key="1">
    <citation type="journal article" date="2020" name="Stud. Mycol.">
        <title>101 Dothideomycetes genomes: a test case for predicting lifestyles and emergence of pathogens.</title>
        <authorList>
            <person name="Haridas S."/>
            <person name="Albert R."/>
            <person name="Binder M."/>
            <person name="Bloem J."/>
            <person name="Labutti K."/>
            <person name="Salamov A."/>
            <person name="Andreopoulos B."/>
            <person name="Baker S."/>
            <person name="Barry K."/>
            <person name="Bills G."/>
            <person name="Bluhm B."/>
            <person name="Cannon C."/>
            <person name="Castanera R."/>
            <person name="Culley D."/>
            <person name="Daum C."/>
            <person name="Ezra D."/>
            <person name="Gonzalez J."/>
            <person name="Henrissat B."/>
            <person name="Kuo A."/>
            <person name="Liang C."/>
            <person name="Lipzen A."/>
            <person name="Lutzoni F."/>
            <person name="Magnuson J."/>
            <person name="Mondo S."/>
            <person name="Nolan M."/>
            <person name="Ohm R."/>
            <person name="Pangilinan J."/>
            <person name="Park H.-J."/>
            <person name="Ramirez L."/>
            <person name="Alfaro M."/>
            <person name="Sun H."/>
            <person name="Tritt A."/>
            <person name="Yoshinaga Y."/>
            <person name="Zwiers L.-H."/>
            <person name="Turgeon B."/>
            <person name="Goodwin S."/>
            <person name="Spatafora J."/>
            <person name="Crous P."/>
            <person name="Grigoriev I."/>
        </authorList>
    </citation>
    <scope>NUCLEOTIDE SEQUENCE</scope>
    <source>
        <strain evidence="7">CBS 130266</strain>
    </source>
</reference>
<dbReference type="AlphaFoldDB" id="A0A9P4P2N9"/>
<feature type="compositionally biased region" description="Basic residues" evidence="4">
    <location>
        <begin position="575"/>
        <end position="584"/>
    </location>
</feature>
<dbReference type="Pfam" id="PF13921">
    <property type="entry name" value="Myb_DNA-bind_6"/>
    <property type="match status" value="1"/>
</dbReference>
<dbReference type="InterPro" id="IPR001005">
    <property type="entry name" value="SANT/Myb"/>
</dbReference>
<keyword evidence="8" id="KW-1185">Reference proteome</keyword>
<evidence type="ECO:0000256" key="3">
    <source>
        <dbReference type="ARBA" id="ARBA00023242"/>
    </source>
</evidence>
<feature type="region of interest" description="Disordered" evidence="4">
    <location>
        <begin position="403"/>
        <end position="424"/>
    </location>
</feature>
<dbReference type="GO" id="GO:0000976">
    <property type="term" value="F:transcription cis-regulatory region binding"/>
    <property type="evidence" value="ECO:0007669"/>
    <property type="project" value="TreeGrafter"/>
</dbReference>
<feature type="compositionally biased region" description="Low complexity" evidence="4">
    <location>
        <begin position="26"/>
        <end position="36"/>
    </location>
</feature>
<dbReference type="GO" id="GO:0003700">
    <property type="term" value="F:DNA-binding transcription factor activity"/>
    <property type="evidence" value="ECO:0007669"/>
    <property type="project" value="TreeGrafter"/>
</dbReference>
<gene>
    <name evidence="7" type="ORF">EJ08DRAFT_645170</name>
</gene>
<dbReference type="PANTHER" id="PTHR46380">
    <property type="entry name" value="CYCLIN-D-BINDING MYB-LIKE TRANSCRIPTION FACTOR 1"/>
    <property type="match status" value="1"/>
</dbReference>
<protein>
    <submittedName>
        <fullName evidence="7">Uncharacterized protein</fullName>
    </submittedName>
</protein>
<dbReference type="PANTHER" id="PTHR46380:SF2">
    <property type="entry name" value="CYCLIN-D-BINDING MYB-LIKE TRANSCRIPTION FACTOR 1"/>
    <property type="match status" value="1"/>
</dbReference>
<feature type="compositionally biased region" description="Basic residues" evidence="4">
    <location>
        <begin position="532"/>
        <end position="546"/>
    </location>
</feature>
<feature type="domain" description="Myb-like" evidence="5">
    <location>
        <begin position="271"/>
        <end position="320"/>
    </location>
</feature>
<feature type="region of interest" description="Disordered" evidence="4">
    <location>
        <begin position="523"/>
        <end position="623"/>
    </location>
</feature>
<comment type="caution">
    <text evidence="7">The sequence shown here is derived from an EMBL/GenBank/DDBJ whole genome shotgun (WGS) entry which is preliminary data.</text>
</comment>
<dbReference type="Gene3D" id="1.10.10.60">
    <property type="entry name" value="Homeodomain-like"/>
    <property type="match status" value="1"/>
</dbReference>
<feature type="domain" description="HTH myb-type" evidence="6">
    <location>
        <begin position="271"/>
        <end position="324"/>
    </location>
</feature>
<evidence type="ECO:0000259" key="6">
    <source>
        <dbReference type="PROSITE" id="PS51294"/>
    </source>
</evidence>
<feature type="compositionally biased region" description="Acidic residues" evidence="4">
    <location>
        <begin position="554"/>
        <end position="570"/>
    </location>
</feature>
<evidence type="ECO:0000259" key="5">
    <source>
        <dbReference type="PROSITE" id="PS50090"/>
    </source>
</evidence>
<evidence type="ECO:0000313" key="7">
    <source>
        <dbReference type="EMBL" id="KAF2436157.1"/>
    </source>
</evidence>
<dbReference type="InterPro" id="IPR017930">
    <property type="entry name" value="Myb_dom"/>
</dbReference>
<dbReference type="OrthoDB" id="39591at2759"/>
<name>A0A9P4P2N9_9PEZI</name>
<feature type="compositionally biased region" description="Low complexity" evidence="4">
    <location>
        <begin position="585"/>
        <end position="623"/>
    </location>
</feature>
<dbReference type="PROSITE" id="PS51294">
    <property type="entry name" value="HTH_MYB"/>
    <property type="match status" value="1"/>
</dbReference>
<keyword evidence="2" id="KW-0238">DNA-binding</keyword>
<evidence type="ECO:0000256" key="1">
    <source>
        <dbReference type="ARBA" id="ARBA00004123"/>
    </source>
</evidence>
<feature type="region of interest" description="Disordered" evidence="4">
    <location>
        <begin position="1"/>
        <end position="199"/>
    </location>
</feature>
<dbReference type="InterPro" id="IPR051651">
    <property type="entry name" value="DMTF1_DNA-bind_reg"/>
</dbReference>
<sequence length="623" mass="69223">MSNTKNGTTSTAQAELPTRKKKAAKKANPPNSKSPEPALPAPLSVEEIRTNAAAGPALKSPTPPALQPSKKKRKRAENELPANEPAVKISAVALSPVPAAPTPPTQKMESRKRRKVTSPPIDEPIAASVESPAREAPIKESRERKKRKSKVVQQPQLTPDTSGPEGDSEDVKPVVKAKKSKKASKANGSSAIGQKTGAYSKEEFQALDAAIASIRKEHNLTPKEMCEIIQANGNELSKHAKAPPNFWADIASALPDRPRQSIQKCARRKYTNAQKHSGWNSEEDEEVREAYALYPGKWKLIGEAVGRFHEEVRYRWRDYIEPGTARVEDVWTGEEEELFEKLTGEMRDKARKEHAQNVRTGKASGEFDEAAFKPAFQPLSKMMKTRNRLQCSNKWKNMQLQLAKEKESSEDSPSSLRDNKPSARTLQAYNDFDKKMQMGDKLDCLKQTLEGVKRYKIKKEKRIPWGEIKKANMTSRWQTVDRKVVFEKFKVLASVAADTVPQEALEIIIRYIEDKYTKAALNKRYDGQKQVRSPRPKTSPRRKSTKSKATVSDSDSDDEEHGDEDEDEDTPAPPPRKKVAKAPVKKVASEKASPAKATTSDSSTATTSDSDSTKTSNTSSESS</sequence>
<evidence type="ECO:0000256" key="2">
    <source>
        <dbReference type="ARBA" id="ARBA00023125"/>
    </source>
</evidence>
<keyword evidence="3" id="KW-0539">Nucleus</keyword>
<comment type="subcellular location">
    <subcellularLocation>
        <location evidence="1">Nucleus</location>
    </subcellularLocation>
</comment>
<dbReference type="EMBL" id="MU007011">
    <property type="protein sequence ID" value="KAF2436157.1"/>
    <property type="molecule type" value="Genomic_DNA"/>
</dbReference>
<accession>A0A9P4P2N9</accession>
<dbReference type="PROSITE" id="PS50090">
    <property type="entry name" value="MYB_LIKE"/>
    <property type="match status" value="1"/>
</dbReference>
<feature type="compositionally biased region" description="Polar residues" evidence="4">
    <location>
        <begin position="151"/>
        <end position="161"/>
    </location>
</feature>
<evidence type="ECO:0000313" key="8">
    <source>
        <dbReference type="Proteomes" id="UP000800235"/>
    </source>
</evidence>
<feature type="compositionally biased region" description="Basic and acidic residues" evidence="4">
    <location>
        <begin position="132"/>
        <end position="143"/>
    </location>
</feature>
<feature type="compositionally biased region" description="Polar residues" evidence="4">
    <location>
        <begin position="1"/>
        <end position="13"/>
    </location>
</feature>
<dbReference type="GO" id="GO:0005634">
    <property type="term" value="C:nucleus"/>
    <property type="evidence" value="ECO:0007669"/>
    <property type="project" value="UniProtKB-SubCell"/>
</dbReference>
<feature type="compositionally biased region" description="Basic residues" evidence="4">
    <location>
        <begin position="175"/>
        <end position="184"/>
    </location>
</feature>
<dbReference type="SMART" id="SM00717">
    <property type="entry name" value="SANT"/>
    <property type="match status" value="3"/>
</dbReference>
<dbReference type="SUPFAM" id="SSF46689">
    <property type="entry name" value="Homeodomain-like"/>
    <property type="match status" value="1"/>
</dbReference>
<organism evidence="7 8">
    <name type="scientific">Tothia fuscella</name>
    <dbReference type="NCBI Taxonomy" id="1048955"/>
    <lineage>
        <taxon>Eukaryota</taxon>
        <taxon>Fungi</taxon>
        <taxon>Dikarya</taxon>
        <taxon>Ascomycota</taxon>
        <taxon>Pezizomycotina</taxon>
        <taxon>Dothideomycetes</taxon>
        <taxon>Pleosporomycetidae</taxon>
        <taxon>Venturiales</taxon>
        <taxon>Cylindrosympodiaceae</taxon>
        <taxon>Tothia</taxon>
    </lineage>
</organism>
<evidence type="ECO:0000256" key="4">
    <source>
        <dbReference type="SAM" id="MobiDB-lite"/>
    </source>
</evidence>
<proteinExistence type="predicted"/>
<dbReference type="Proteomes" id="UP000800235">
    <property type="component" value="Unassembled WGS sequence"/>
</dbReference>